<evidence type="ECO:0000313" key="1">
    <source>
        <dbReference type="EMBL" id="ATA52155.1"/>
    </source>
</evidence>
<accession>A0A250DCR2</accession>
<reference evidence="1 2" key="1">
    <citation type="submission" date="2017-09" db="EMBL/GenBank/DDBJ databases">
        <title>The diverse metabolic capabilities of V. boronicumulans make it an excellent choice for continued studies on novel biodegradation.</title>
        <authorList>
            <person name="Sun S."/>
        </authorList>
    </citation>
    <scope>NUCLEOTIDE SEQUENCE [LARGE SCALE GENOMIC DNA]</scope>
    <source>
        <strain evidence="1 2">J1</strain>
    </source>
</reference>
<organism evidence="1 2">
    <name type="scientific">Variovorax boronicumulans</name>
    <dbReference type="NCBI Taxonomy" id="436515"/>
    <lineage>
        <taxon>Bacteria</taxon>
        <taxon>Pseudomonadati</taxon>
        <taxon>Pseudomonadota</taxon>
        <taxon>Betaproteobacteria</taxon>
        <taxon>Burkholderiales</taxon>
        <taxon>Comamonadaceae</taxon>
        <taxon>Variovorax</taxon>
    </lineage>
</organism>
<dbReference type="RefSeq" id="WP_095743281.1">
    <property type="nucleotide sequence ID" value="NZ_CP023284.1"/>
</dbReference>
<sequence length="256" mass="29040">MEAQELLIALHDESAGYEISPDRVPLSVLRSFAKDVDEFLRGDGNDVDTTALDVSIEKGSLAFRTEPTANPVLMNDLRKLASSQEMDGVGPKRRAVMERWQKSARGSRRWRVSIAADFLPTAIVVSAESDFRADDADQWVRVERYVRGEIEDMGGHAKPNAHIRLPDGKALLVDAAREMLRDEKVNRLYKPAMIRIVAEYNVVTREYRGARLLEFVEHESRLQQKDLDRLIQRGAKAWRDVPDAGVWVDELRGSKE</sequence>
<protein>
    <submittedName>
        <fullName evidence="1">Uncharacterized protein</fullName>
    </submittedName>
</protein>
<evidence type="ECO:0000313" key="2">
    <source>
        <dbReference type="Proteomes" id="UP000217154"/>
    </source>
</evidence>
<proteinExistence type="predicted"/>
<dbReference type="KEGG" id="vbo:CKY39_02140"/>
<dbReference type="AlphaFoldDB" id="A0A250DCR2"/>
<dbReference type="Proteomes" id="UP000217154">
    <property type="component" value="Chromosome"/>
</dbReference>
<name>A0A250DCR2_9BURK</name>
<gene>
    <name evidence="1" type="ORF">CKY39_02140</name>
</gene>
<dbReference type="EMBL" id="CP023284">
    <property type="protein sequence ID" value="ATA52155.1"/>
    <property type="molecule type" value="Genomic_DNA"/>
</dbReference>